<feature type="domain" description="Tyrosine specific protein phosphatases" evidence="2">
    <location>
        <begin position="29"/>
        <end position="86"/>
    </location>
</feature>
<dbReference type="InterPro" id="IPR000242">
    <property type="entry name" value="PTP_cat"/>
</dbReference>
<dbReference type="Gene3D" id="3.90.190.10">
    <property type="entry name" value="Protein tyrosine phosphatase superfamily"/>
    <property type="match status" value="1"/>
</dbReference>
<dbReference type="GO" id="GO:0004725">
    <property type="term" value="F:protein tyrosine phosphatase activity"/>
    <property type="evidence" value="ECO:0007669"/>
    <property type="project" value="InterPro"/>
</dbReference>
<feature type="domain" description="Tyrosine-protein phosphatase" evidence="1">
    <location>
        <begin position="1"/>
        <end position="95"/>
    </location>
</feature>
<dbReference type="PANTHER" id="PTHR19134">
    <property type="entry name" value="RECEPTOR-TYPE TYROSINE-PROTEIN PHOSPHATASE"/>
    <property type="match status" value="1"/>
</dbReference>
<dbReference type="InterPro" id="IPR029021">
    <property type="entry name" value="Prot-tyrosine_phosphatase-like"/>
</dbReference>
<keyword evidence="4" id="KW-1185">Reference proteome</keyword>
<dbReference type="GO" id="GO:0048666">
    <property type="term" value="P:neuron development"/>
    <property type="evidence" value="ECO:0007669"/>
    <property type="project" value="UniProtKB-ARBA"/>
</dbReference>
<dbReference type="PANTHER" id="PTHR19134:SF534">
    <property type="entry name" value="LD27988P"/>
    <property type="match status" value="1"/>
</dbReference>
<dbReference type="OrthoDB" id="10051650at2759"/>
<evidence type="ECO:0000259" key="2">
    <source>
        <dbReference type="PROSITE" id="PS50056"/>
    </source>
</evidence>
<gene>
    <name evidence="3" type="ORF">X975_24088</name>
</gene>
<evidence type="ECO:0000313" key="3">
    <source>
        <dbReference type="EMBL" id="KFM57491.1"/>
    </source>
</evidence>
<dbReference type="InterPro" id="IPR000387">
    <property type="entry name" value="Tyr_Pase_dom"/>
</dbReference>
<dbReference type="Pfam" id="PF00102">
    <property type="entry name" value="Y_phosphatase"/>
    <property type="match status" value="1"/>
</dbReference>
<evidence type="ECO:0000313" key="4">
    <source>
        <dbReference type="Proteomes" id="UP000054359"/>
    </source>
</evidence>
<dbReference type="SUPFAM" id="SSF52799">
    <property type="entry name" value="(Phosphotyrosine protein) phosphatases II"/>
    <property type="match status" value="1"/>
</dbReference>
<accession>A0A087SXA2</accession>
<name>A0A087SXA2_STEMI</name>
<dbReference type="Proteomes" id="UP000054359">
    <property type="component" value="Unassembled WGS sequence"/>
</dbReference>
<dbReference type="PROSITE" id="PS50055">
    <property type="entry name" value="TYR_PHOSPHATASE_PTP"/>
    <property type="match status" value="1"/>
</dbReference>
<protein>
    <submittedName>
        <fullName evidence="3">Tyrosine-protein phosphatase non-receptor type 9</fullName>
    </submittedName>
</protein>
<dbReference type="InterPro" id="IPR003595">
    <property type="entry name" value="Tyr_Pase_cat"/>
</dbReference>
<dbReference type="PRINTS" id="PR00700">
    <property type="entry name" value="PRTYPHPHTASE"/>
</dbReference>
<dbReference type="AlphaFoldDB" id="A0A087SXA2"/>
<dbReference type="InterPro" id="IPR050348">
    <property type="entry name" value="Protein-Tyr_Phosphatase"/>
</dbReference>
<proteinExistence type="predicted"/>
<sequence length="118" mass="13195">MLGFRDKVRDKQAAHVTWLGESWSGHPLGPPIVVHCSAGIGRTGTFITLDICICRLEATGLIDVRTTVEKIRSQRAHSIQMPDQYVFCHLALLEYALSRRLLQNVDLSGFNDNDSESE</sequence>
<reference evidence="3 4" key="1">
    <citation type="submission" date="2013-11" db="EMBL/GenBank/DDBJ databases">
        <title>Genome sequencing of Stegodyphus mimosarum.</title>
        <authorList>
            <person name="Bechsgaard J."/>
        </authorList>
    </citation>
    <scope>NUCLEOTIDE SEQUENCE [LARGE SCALE GENOMIC DNA]</scope>
</reference>
<dbReference type="SMART" id="SM00404">
    <property type="entry name" value="PTPc_motif"/>
    <property type="match status" value="1"/>
</dbReference>
<feature type="non-terminal residue" evidence="3">
    <location>
        <position position="118"/>
    </location>
</feature>
<keyword evidence="3" id="KW-0675">Receptor</keyword>
<evidence type="ECO:0000259" key="1">
    <source>
        <dbReference type="PROSITE" id="PS50055"/>
    </source>
</evidence>
<dbReference type="PROSITE" id="PS50056">
    <property type="entry name" value="TYR_PHOSPHATASE_2"/>
    <property type="match status" value="1"/>
</dbReference>
<dbReference type="PROSITE" id="PS00383">
    <property type="entry name" value="TYR_PHOSPHATASE_1"/>
    <property type="match status" value="1"/>
</dbReference>
<dbReference type="InterPro" id="IPR016130">
    <property type="entry name" value="Tyr_Pase_AS"/>
</dbReference>
<dbReference type="EMBL" id="KK112380">
    <property type="protein sequence ID" value="KFM57491.1"/>
    <property type="molecule type" value="Genomic_DNA"/>
</dbReference>
<organism evidence="3 4">
    <name type="scientific">Stegodyphus mimosarum</name>
    <name type="common">African social velvet spider</name>
    <dbReference type="NCBI Taxonomy" id="407821"/>
    <lineage>
        <taxon>Eukaryota</taxon>
        <taxon>Metazoa</taxon>
        <taxon>Ecdysozoa</taxon>
        <taxon>Arthropoda</taxon>
        <taxon>Chelicerata</taxon>
        <taxon>Arachnida</taxon>
        <taxon>Araneae</taxon>
        <taxon>Araneomorphae</taxon>
        <taxon>Entelegynae</taxon>
        <taxon>Eresoidea</taxon>
        <taxon>Eresidae</taxon>
        <taxon>Stegodyphus</taxon>
    </lineage>
</organism>
<dbReference type="STRING" id="407821.A0A087SXA2"/>